<keyword evidence="5 8" id="KW-0812">Transmembrane</keyword>
<evidence type="ECO:0000256" key="8">
    <source>
        <dbReference type="SAM" id="Phobius"/>
    </source>
</evidence>
<evidence type="ECO:0000313" key="11">
    <source>
        <dbReference type="Proteomes" id="UP000055611"/>
    </source>
</evidence>
<comment type="subcellular location">
    <subcellularLocation>
        <location evidence="1">Cell membrane</location>
        <topology evidence="1">Multi-pass membrane protein</topology>
    </subcellularLocation>
</comment>
<dbReference type="InterPro" id="IPR011606">
    <property type="entry name" value="Brnchd-chn_aa_trnsp_permease"/>
</dbReference>
<gene>
    <name evidence="9" type="ORF">AWY79_12065</name>
    <name evidence="10" type="ORF">EDC59_106151</name>
</gene>
<dbReference type="Proteomes" id="UP000055611">
    <property type="component" value="Chromosome"/>
</dbReference>
<keyword evidence="11" id="KW-1185">Reference proteome</keyword>
<keyword evidence="6 8" id="KW-1133">Transmembrane helix</keyword>
<keyword evidence="4" id="KW-1003">Cell membrane</keyword>
<dbReference type="GO" id="GO:1903785">
    <property type="term" value="P:L-valine transmembrane transport"/>
    <property type="evidence" value="ECO:0007669"/>
    <property type="project" value="TreeGrafter"/>
</dbReference>
<proteinExistence type="inferred from homology"/>
<evidence type="ECO:0000256" key="1">
    <source>
        <dbReference type="ARBA" id="ARBA00004651"/>
    </source>
</evidence>
<dbReference type="EMBL" id="SOBK01000006">
    <property type="protein sequence ID" value="TDT88338.1"/>
    <property type="molecule type" value="Genomic_DNA"/>
</dbReference>
<dbReference type="Pfam" id="PF03591">
    <property type="entry name" value="AzlC"/>
    <property type="match status" value="1"/>
</dbReference>
<evidence type="ECO:0000313" key="12">
    <source>
        <dbReference type="Proteomes" id="UP000295506"/>
    </source>
</evidence>
<evidence type="ECO:0000256" key="7">
    <source>
        <dbReference type="ARBA" id="ARBA00023136"/>
    </source>
</evidence>
<dbReference type="PANTHER" id="PTHR34979">
    <property type="entry name" value="INNER MEMBRANE PROTEIN YGAZ"/>
    <property type="match status" value="1"/>
</dbReference>
<feature type="transmembrane region" description="Helical" evidence="8">
    <location>
        <begin position="71"/>
        <end position="93"/>
    </location>
</feature>
<organism evidence="10 12">
    <name type="scientific">Pseudodesulfovibrio indicus</name>
    <dbReference type="NCBI Taxonomy" id="1716143"/>
    <lineage>
        <taxon>Bacteria</taxon>
        <taxon>Pseudomonadati</taxon>
        <taxon>Thermodesulfobacteriota</taxon>
        <taxon>Desulfovibrionia</taxon>
        <taxon>Desulfovibrionales</taxon>
        <taxon>Desulfovibrionaceae</taxon>
    </lineage>
</organism>
<protein>
    <submittedName>
        <fullName evidence="10">4-azaleucine resistance transporter AzlC</fullName>
    </submittedName>
    <submittedName>
        <fullName evidence="9">AzlC family protein</fullName>
    </submittedName>
</protein>
<evidence type="ECO:0000256" key="2">
    <source>
        <dbReference type="ARBA" id="ARBA00010735"/>
    </source>
</evidence>
<evidence type="ECO:0000256" key="6">
    <source>
        <dbReference type="ARBA" id="ARBA00022989"/>
    </source>
</evidence>
<evidence type="ECO:0000313" key="9">
    <source>
        <dbReference type="EMBL" id="AMK11797.1"/>
    </source>
</evidence>
<dbReference type="Proteomes" id="UP000295506">
    <property type="component" value="Unassembled WGS sequence"/>
</dbReference>
<dbReference type="EMBL" id="CP014206">
    <property type="protein sequence ID" value="AMK11797.1"/>
    <property type="molecule type" value="Genomic_DNA"/>
</dbReference>
<evidence type="ECO:0000313" key="10">
    <source>
        <dbReference type="EMBL" id="TDT88338.1"/>
    </source>
</evidence>
<dbReference type="PANTHER" id="PTHR34979:SF1">
    <property type="entry name" value="INNER MEMBRANE PROTEIN YGAZ"/>
    <property type="match status" value="1"/>
</dbReference>
<feature type="transmembrane region" description="Helical" evidence="8">
    <location>
        <begin position="130"/>
        <end position="151"/>
    </location>
</feature>
<evidence type="ECO:0000256" key="3">
    <source>
        <dbReference type="ARBA" id="ARBA00022448"/>
    </source>
</evidence>
<dbReference type="GO" id="GO:0005886">
    <property type="term" value="C:plasma membrane"/>
    <property type="evidence" value="ECO:0007669"/>
    <property type="project" value="UniProtKB-SubCell"/>
</dbReference>
<feature type="transmembrane region" description="Helical" evidence="8">
    <location>
        <begin position="12"/>
        <end position="34"/>
    </location>
</feature>
<dbReference type="KEGG" id="dej:AWY79_12065"/>
<accession>A0A126QQ06</accession>
<keyword evidence="7 8" id="KW-0472">Membrane</keyword>
<comment type="similarity">
    <text evidence="2">Belongs to the AzlC family.</text>
</comment>
<keyword evidence="3" id="KW-0813">Transport</keyword>
<name>A0A126QQ06_9BACT</name>
<evidence type="ECO:0000256" key="4">
    <source>
        <dbReference type="ARBA" id="ARBA00022475"/>
    </source>
</evidence>
<feature type="transmembrane region" description="Helical" evidence="8">
    <location>
        <begin position="163"/>
        <end position="182"/>
    </location>
</feature>
<dbReference type="OrthoDB" id="9803444at2"/>
<reference evidence="9 11" key="1">
    <citation type="journal article" date="2016" name="Front. Microbiol.">
        <title>Genome Sequence of the Piezophilic, Mesophilic Sulfate-Reducing Bacterium Desulfovibrio indicus J2T.</title>
        <authorList>
            <person name="Cao J."/>
            <person name="Maignien L."/>
            <person name="Shao Z."/>
            <person name="Alain K."/>
            <person name="Jebbar M."/>
        </authorList>
    </citation>
    <scope>NUCLEOTIDE SEQUENCE [LARGE SCALE GENOMIC DNA]</scope>
    <source>
        <strain evidence="9 11">J2</strain>
    </source>
</reference>
<evidence type="ECO:0000256" key="5">
    <source>
        <dbReference type="ARBA" id="ARBA00022692"/>
    </source>
</evidence>
<reference evidence="10 12" key="2">
    <citation type="submission" date="2019-03" db="EMBL/GenBank/DDBJ databases">
        <title>Genomic Encyclopedia of Type Strains, Phase IV (KMG-IV): sequencing the most valuable type-strain genomes for metagenomic binning, comparative biology and taxonomic classification.</title>
        <authorList>
            <person name="Goeker M."/>
        </authorList>
    </citation>
    <scope>NUCLEOTIDE SEQUENCE [LARGE SCALE GENOMIC DNA]</scope>
    <source>
        <strain evidence="10 12">DSM 101483</strain>
    </source>
</reference>
<sequence>MPARLTLESARMGAWRTLPVAISVFAYGMVYGLLTREAGLTMLESVLSSGLIFAGSAQFVALDMWTHPLPVAALILTVCVVNLRHVLMSASLTPWMQGLPPRATLPLLFLLVDESWAMTYGAAQRGKADLGFLLGSGLLLWVTWMSATITGRLLGSAIPDPQAFGLDFAFTAVFLSLLAGLWRGKGDIPPWLVATATALIVNHFVPGKWYIVAGGLAGSLTGLRGGNADR</sequence>
<dbReference type="AlphaFoldDB" id="A0A126QQ06"/>
<feature type="transmembrane region" description="Helical" evidence="8">
    <location>
        <begin position="188"/>
        <end position="205"/>
    </location>
</feature>